<evidence type="ECO:0000256" key="5">
    <source>
        <dbReference type="ARBA" id="ARBA00022833"/>
    </source>
</evidence>
<dbReference type="Gene3D" id="2.70.70.10">
    <property type="entry name" value="Glucose Permease (Domain IIA)"/>
    <property type="match status" value="1"/>
</dbReference>
<organism evidence="8 9">
    <name type="scientific">Pseudaquabacterium rugosum</name>
    <dbReference type="NCBI Taxonomy" id="2984194"/>
    <lineage>
        <taxon>Bacteria</taxon>
        <taxon>Pseudomonadati</taxon>
        <taxon>Pseudomonadota</taxon>
        <taxon>Betaproteobacteria</taxon>
        <taxon>Burkholderiales</taxon>
        <taxon>Sphaerotilaceae</taxon>
        <taxon>Pseudaquabacterium</taxon>
    </lineage>
</organism>
<name>A0ABU9B4E6_9BURK</name>
<dbReference type="SUPFAM" id="SSF51261">
    <property type="entry name" value="Duplicated hybrid motif"/>
    <property type="match status" value="1"/>
</dbReference>
<proteinExistence type="predicted"/>
<reference evidence="8 9" key="1">
    <citation type="submission" date="2024-04" db="EMBL/GenBank/DDBJ databases">
        <title>Novel species of the genus Ideonella isolated from streams.</title>
        <authorList>
            <person name="Lu H."/>
        </authorList>
    </citation>
    <scope>NUCLEOTIDE SEQUENCE [LARGE SCALE GENOMIC DNA]</scope>
    <source>
        <strain evidence="8 9">BYS139W</strain>
    </source>
</reference>
<keyword evidence="9" id="KW-1185">Reference proteome</keyword>
<evidence type="ECO:0000256" key="4">
    <source>
        <dbReference type="ARBA" id="ARBA00022801"/>
    </source>
</evidence>
<dbReference type="Proteomes" id="UP001368500">
    <property type="component" value="Unassembled WGS sequence"/>
</dbReference>
<dbReference type="Gene3D" id="3.10.450.350">
    <property type="match status" value="1"/>
</dbReference>
<accession>A0ABU9B4E6</accession>
<keyword evidence="5" id="KW-0862">Zinc</keyword>
<evidence type="ECO:0000256" key="6">
    <source>
        <dbReference type="ARBA" id="ARBA00023049"/>
    </source>
</evidence>
<gene>
    <name evidence="8" type="ORF">AACH11_00450</name>
</gene>
<evidence type="ECO:0000256" key="3">
    <source>
        <dbReference type="ARBA" id="ARBA00022723"/>
    </source>
</evidence>
<evidence type="ECO:0000256" key="2">
    <source>
        <dbReference type="ARBA" id="ARBA00022670"/>
    </source>
</evidence>
<dbReference type="Pfam" id="PF01551">
    <property type="entry name" value="Peptidase_M23"/>
    <property type="match status" value="1"/>
</dbReference>
<keyword evidence="2" id="KW-0645">Protease</keyword>
<dbReference type="InterPro" id="IPR011055">
    <property type="entry name" value="Dup_hybrid_motif"/>
</dbReference>
<feature type="domain" description="M23ase beta-sheet core" evidence="7">
    <location>
        <begin position="336"/>
        <end position="430"/>
    </location>
</feature>
<evidence type="ECO:0000313" key="9">
    <source>
        <dbReference type="Proteomes" id="UP001368500"/>
    </source>
</evidence>
<keyword evidence="3" id="KW-0479">Metal-binding</keyword>
<comment type="cofactor">
    <cofactor evidence="1">
        <name>Zn(2+)</name>
        <dbReference type="ChEBI" id="CHEBI:29105"/>
    </cofactor>
</comment>
<dbReference type="EMBL" id="JBBUTF010000001">
    <property type="protein sequence ID" value="MEK8024438.1"/>
    <property type="molecule type" value="Genomic_DNA"/>
</dbReference>
<dbReference type="CDD" id="cd12797">
    <property type="entry name" value="M23_peptidase"/>
    <property type="match status" value="1"/>
</dbReference>
<dbReference type="PANTHER" id="PTHR21666:SF288">
    <property type="entry name" value="CELL DIVISION PROTEIN YTFB"/>
    <property type="match status" value="1"/>
</dbReference>
<evidence type="ECO:0000313" key="8">
    <source>
        <dbReference type="EMBL" id="MEK8024438.1"/>
    </source>
</evidence>
<protein>
    <submittedName>
        <fullName evidence="8">Peptidoglycan DD-metalloendopeptidase family protein</fullName>
    </submittedName>
</protein>
<evidence type="ECO:0000256" key="1">
    <source>
        <dbReference type="ARBA" id="ARBA00001947"/>
    </source>
</evidence>
<keyword evidence="6" id="KW-0482">Metalloprotease</keyword>
<keyword evidence="4" id="KW-0378">Hydrolase</keyword>
<evidence type="ECO:0000259" key="7">
    <source>
        <dbReference type="Pfam" id="PF01551"/>
    </source>
</evidence>
<dbReference type="RefSeq" id="WP_341372222.1">
    <property type="nucleotide sequence ID" value="NZ_JBBUTF010000001.1"/>
</dbReference>
<dbReference type="InterPro" id="IPR050570">
    <property type="entry name" value="Cell_wall_metabolism_enzyme"/>
</dbReference>
<dbReference type="InterPro" id="IPR016047">
    <property type="entry name" value="M23ase_b-sheet_dom"/>
</dbReference>
<dbReference type="PANTHER" id="PTHR21666">
    <property type="entry name" value="PEPTIDASE-RELATED"/>
    <property type="match status" value="1"/>
</dbReference>
<sequence length="476" mass="51558">MSKSELSSEPVLPPALSRPLSRMAAAVHRHPGRLAAGALALLGGFAVTAFGVAPLTATSVPVAQQMISQSVAVPGLQQQIEALDQQVLQLHRQTTLRRSDTADALMRRLGVSDGQSARLLRQDERLATLLAASSAGGLVEATADAQGRLQSLVARLPAAEPEQRTHQFRRLTWVQASTEGAAPEVRVETAELERITRLGSGDVRGSIWAAIDEANLPDAIARQLIEIFSDDIDFHRELRRGDSFRVAYEGLLADGRPVAWDEGTGRVLAAEFRNRGRVHQAYWHPGSANSADNAGAYLDEQGRGLRNTFLASPLAFSRVTSGFEMRVHPVLRDWRAHNGVDYGAPTGTPVMSVADGVIEFAGQQRGYGQVVEVRHDRRQTTLYAHLSQIGVKAGQKVQRGQSIGAVGATGMATGPHLHFELRVDGQFQDPLVLAEQARSQRSLEAAARPQLRERTEQGRAWLAMAGSVSRFRGDAE</sequence>
<comment type="caution">
    <text evidence="8">The sequence shown here is derived from an EMBL/GenBank/DDBJ whole genome shotgun (WGS) entry which is preliminary data.</text>
</comment>